<organism evidence="9 10">
    <name type="scientific">Corynebacterium incognita</name>
    <dbReference type="NCBI Taxonomy" id="2754725"/>
    <lineage>
        <taxon>Bacteria</taxon>
        <taxon>Bacillati</taxon>
        <taxon>Actinomycetota</taxon>
        <taxon>Actinomycetes</taxon>
        <taxon>Mycobacteriales</taxon>
        <taxon>Corynebacteriaceae</taxon>
        <taxon>Corynebacterium</taxon>
    </lineage>
</organism>
<dbReference type="GO" id="GO:0022857">
    <property type="term" value="F:transmembrane transporter activity"/>
    <property type="evidence" value="ECO:0007669"/>
    <property type="project" value="TreeGrafter"/>
</dbReference>
<dbReference type="Proteomes" id="UP000515743">
    <property type="component" value="Chromosome"/>
</dbReference>
<dbReference type="AlphaFoldDB" id="A0A7G7CNM2"/>
<dbReference type="RefSeq" id="WP_185175566.1">
    <property type="nucleotide sequence ID" value="NZ_CP059404.1"/>
</dbReference>
<feature type="domain" description="ABC3 transporter permease C-terminal" evidence="8">
    <location>
        <begin position="791"/>
        <end position="913"/>
    </location>
</feature>
<feature type="transmembrane region" description="Helical" evidence="7">
    <location>
        <begin position="373"/>
        <end position="398"/>
    </location>
</feature>
<evidence type="ECO:0000256" key="4">
    <source>
        <dbReference type="ARBA" id="ARBA00022989"/>
    </source>
</evidence>
<protein>
    <recommendedName>
        <fullName evidence="8">ABC3 transporter permease C-terminal domain-containing protein</fullName>
    </recommendedName>
</protein>
<accession>A0A7G7CNM2</accession>
<proteinExistence type="inferred from homology"/>
<reference evidence="9 10" key="1">
    <citation type="submission" date="2020-07" db="EMBL/GenBank/DDBJ databases">
        <title>Complete genome and description of Corynebacterium incognita strain Marseille-Q3630 sp. nov.</title>
        <authorList>
            <person name="Boxberger M."/>
        </authorList>
    </citation>
    <scope>NUCLEOTIDE SEQUENCE [LARGE SCALE GENOMIC DNA]</scope>
    <source>
        <strain evidence="9 10">Marseille-Q3630</strain>
    </source>
</reference>
<evidence type="ECO:0000256" key="3">
    <source>
        <dbReference type="ARBA" id="ARBA00022692"/>
    </source>
</evidence>
<dbReference type="EMBL" id="CP059404">
    <property type="protein sequence ID" value="QNE89188.1"/>
    <property type="molecule type" value="Genomic_DNA"/>
</dbReference>
<comment type="similarity">
    <text evidence="6">Belongs to the ABC-4 integral membrane protein family.</text>
</comment>
<dbReference type="InterPro" id="IPR003838">
    <property type="entry name" value="ABC3_permease_C"/>
</dbReference>
<dbReference type="GO" id="GO:0005886">
    <property type="term" value="C:plasma membrane"/>
    <property type="evidence" value="ECO:0007669"/>
    <property type="project" value="UniProtKB-SubCell"/>
</dbReference>
<keyword evidence="4 7" id="KW-1133">Transmembrane helix</keyword>
<comment type="subcellular location">
    <subcellularLocation>
        <location evidence="1">Cell membrane</location>
        <topology evidence="1">Multi-pass membrane protein</topology>
    </subcellularLocation>
</comment>
<evidence type="ECO:0000256" key="7">
    <source>
        <dbReference type="SAM" id="Phobius"/>
    </source>
</evidence>
<name>A0A7G7CNM2_9CORY</name>
<evidence type="ECO:0000256" key="2">
    <source>
        <dbReference type="ARBA" id="ARBA00022475"/>
    </source>
</evidence>
<evidence type="ECO:0000256" key="1">
    <source>
        <dbReference type="ARBA" id="ARBA00004651"/>
    </source>
</evidence>
<dbReference type="Pfam" id="PF02687">
    <property type="entry name" value="FtsX"/>
    <property type="match status" value="2"/>
</dbReference>
<gene>
    <name evidence="9" type="ORF">H0194_09025</name>
</gene>
<feature type="transmembrane region" description="Helical" evidence="7">
    <location>
        <begin position="285"/>
        <end position="311"/>
    </location>
</feature>
<evidence type="ECO:0000256" key="5">
    <source>
        <dbReference type="ARBA" id="ARBA00023136"/>
    </source>
</evidence>
<feature type="transmembrane region" description="Helical" evidence="7">
    <location>
        <begin position="503"/>
        <end position="522"/>
    </location>
</feature>
<feature type="transmembrane region" description="Helical" evidence="7">
    <location>
        <begin position="788"/>
        <end position="810"/>
    </location>
</feature>
<feature type="transmembrane region" description="Helical" evidence="7">
    <location>
        <begin position="839"/>
        <end position="860"/>
    </location>
</feature>
<feature type="transmembrane region" description="Helical" evidence="7">
    <location>
        <begin position="419"/>
        <end position="440"/>
    </location>
</feature>
<keyword evidence="5 7" id="KW-0472">Membrane</keyword>
<feature type="transmembrane region" description="Helical" evidence="7">
    <location>
        <begin position="460"/>
        <end position="482"/>
    </location>
</feature>
<feature type="transmembrane region" description="Helical" evidence="7">
    <location>
        <begin position="20"/>
        <end position="40"/>
    </location>
</feature>
<feature type="transmembrane region" description="Helical" evidence="7">
    <location>
        <begin position="332"/>
        <end position="361"/>
    </location>
</feature>
<dbReference type="InterPro" id="IPR050250">
    <property type="entry name" value="Macrolide_Exporter_MacB"/>
</dbReference>
<keyword evidence="3 7" id="KW-0812">Transmembrane</keyword>
<dbReference type="PANTHER" id="PTHR30572:SF4">
    <property type="entry name" value="ABC TRANSPORTER PERMEASE YTRF"/>
    <property type="match status" value="1"/>
</dbReference>
<feature type="transmembrane region" description="Helical" evidence="7">
    <location>
        <begin position="885"/>
        <end position="905"/>
    </location>
</feature>
<evidence type="ECO:0000259" key="8">
    <source>
        <dbReference type="Pfam" id="PF02687"/>
    </source>
</evidence>
<dbReference type="KEGG" id="cik:H0194_09025"/>
<keyword evidence="10" id="KW-1185">Reference proteome</keyword>
<dbReference type="PANTHER" id="PTHR30572">
    <property type="entry name" value="MEMBRANE COMPONENT OF TRANSPORTER-RELATED"/>
    <property type="match status" value="1"/>
</dbReference>
<feature type="domain" description="ABC3 transporter permease C-terminal" evidence="8">
    <location>
        <begin position="290"/>
        <end position="402"/>
    </location>
</feature>
<keyword evidence="2" id="KW-1003">Cell membrane</keyword>
<evidence type="ECO:0000256" key="6">
    <source>
        <dbReference type="ARBA" id="ARBA00038076"/>
    </source>
</evidence>
<sequence length="918" mass="97314">MLSTFNALTRPVRRNFFRPAWRALVGILLIALPVGFYTVMDLHSSARLQVSEDWATPTTVEFIGGQCYQDPEQRRAWCSPLSTDDKAQGDNYSNVTSPEAAKALDAALPDGLTSFRTQSDFIELRTADQLYYGVLGAQSPIKLSSEMGLSPELIPGEGEVALSWSAARALGADVGSTVTARTADSGTDATAQLKVVAISPAYESITTSSVLPSTEQSTHRLTVEGRELTWDDVVDLNSAGFLVHSQSVINNPPPKEVVEEYVSAIPNNSDDQLPYENSKQWGDTAIGVLTAILGIVLMLVFISPLFALNVSGHSRLFAHLAGQGATPRQLRLSALAFGAITGVLGTALGMVVATIGVRVWWAMRFNGWPFNPSWLSVAAIAAVAIGASLGASYLPAWIVSRNSIAAAMKGHSPERMVRWRRWMGVAPMLLAGFVLTIAVLNLTDVMSRASSYRDSTDMLLALIFLVGVAGCAPALVFATSRWMSRRGPLTCRTAARALVRQSAHSIPAVAAVLCAVAGFTLAEAQGDIDRRVSNAAVEETFSPNLAVVTGPRDEDAELAAAEREFLDQVEGQTIAEFDVVGSPANSDFYSTGPTLRLDVSSPCPIGQIPSGDKGNRTECLTPSYNVTAYLPAINSGTDALVASDEKLLDMFVFSSPEKRELAADTLRRGGVLISEAMHIGSLDVGAPTQDTADGSVTKLDVDNKEKPASASVPVAAVLPARYNGPMLMAGATADELGVTVRERAVAIQANSTPTGEGMTGPSDAIAKEHPGFVAEFARHQPYDVRAHLGAAGALALACLIVTLLAAALGYKQLRREQSLLHDLGAHPSFNAKVAAWRTWLSTQAAMAVGYVLGLVGAAALERTGPRAEMAALGTPSPVAFLRPDWVLGLTCVVVPLVAAAVVWVVQAWTASRQKKTTP</sequence>
<evidence type="ECO:0000313" key="9">
    <source>
        <dbReference type="EMBL" id="QNE89188.1"/>
    </source>
</evidence>
<evidence type="ECO:0000313" key="10">
    <source>
        <dbReference type="Proteomes" id="UP000515743"/>
    </source>
</evidence>